<proteinExistence type="predicted"/>
<dbReference type="EMBL" id="LZEM01000018">
    <property type="protein sequence ID" value="OAZ40967.1"/>
    <property type="molecule type" value="Genomic_DNA"/>
</dbReference>
<evidence type="ECO:0000313" key="3">
    <source>
        <dbReference type="Proteomes" id="UP000093918"/>
    </source>
</evidence>
<dbReference type="RefSeq" id="WP_064956073.1">
    <property type="nucleotide sequence ID" value="NZ_LZEM01000018.1"/>
</dbReference>
<feature type="region of interest" description="Disordered" evidence="1">
    <location>
        <begin position="22"/>
        <end position="45"/>
    </location>
</feature>
<sequence length="70" mass="8236">MDPRPGASPGKVNEAAELAYLRTGSEPPWERPHQDGEDVTDRPDLWTPYQRERRVEFERRVERYRAEGLI</sequence>
<organism evidence="2 3">
    <name type="scientific">Microbacterium arborescens</name>
    <dbReference type="NCBI Taxonomy" id="33883"/>
    <lineage>
        <taxon>Bacteria</taxon>
        <taxon>Bacillati</taxon>
        <taxon>Actinomycetota</taxon>
        <taxon>Actinomycetes</taxon>
        <taxon>Micrococcales</taxon>
        <taxon>Microbacteriaceae</taxon>
        <taxon>Microbacterium</taxon>
    </lineage>
</organism>
<evidence type="ECO:0000313" key="2">
    <source>
        <dbReference type="EMBL" id="OAZ40967.1"/>
    </source>
</evidence>
<dbReference type="Proteomes" id="UP000093918">
    <property type="component" value="Unassembled WGS sequence"/>
</dbReference>
<comment type="caution">
    <text evidence="2">The sequence shown here is derived from an EMBL/GenBank/DDBJ whole genome shotgun (WGS) entry which is preliminary data.</text>
</comment>
<reference evidence="3" key="1">
    <citation type="submission" date="2016-06" db="EMBL/GenBank/DDBJ databases">
        <title>Genome sequencing of cellulolytic organisms.</title>
        <authorList>
            <person name="Bohra V."/>
            <person name="Dafale N.A."/>
            <person name="Purohit H.J."/>
        </authorList>
    </citation>
    <scope>NUCLEOTIDE SEQUENCE [LARGE SCALE GENOMIC DNA]</scope>
    <source>
        <strain evidence="3">ND21</strain>
    </source>
</reference>
<evidence type="ECO:0000256" key="1">
    <source>
        <dbReference type="SAM" id="MobiDB-lite"/>
    </source>
</evidence>
<feature type="compositionally biased region" description="Basic and acidic residues" evidence="1">
    <location>
        <begin position="28"/>
        <end position="45"/>
    </location>
</feature>
<protein>
    <submittedName>
        <fullName evidence="2">Uncharacterized protein</fullName>
    </submittedName>
</protein>
<gene>
    <name evidence="2" type="ORF">A9Z40_03225</name>
</gene>
<keyword evidence="3" id="KW-1185">Reference proteome</keyword>
<accession>A0ABX2WIV1</accession>
<name>A0ABX2WIV1_9MICO</name>